<dbReference type="InterPro" id="IPR021765">
    <property type="entry name" value="UstYa-like"/>
</dbReference>
<evidence type="ECO:0000256" key="1">
    <source>
        <dbReference type="ARBA" id="ARBA00004685"/>
    </source>
</evidence>
<dbReference type="EMBL" id="LCWV01000012">
    <property type="protein sequence ID" value="PWI69361.1"/>
    <property type="molecule type" value="Genomic_DNA"/>
</dbReference>
<dbReference type="Pfam" id="PF11807">
    <property type="entry name" value="UstYa"/>
    <property type="match status" value="1"/>
</dbReference>
<comment type="caution">
    <text evidence="4">The sequence shown here is derived from an EMBL/GenBank/DDBJ whole genome shotgun (WGS) entry which is preliminary data.</text>
</comment>
<keyword evidence="3" id="KW-0812">Transmembrane</keyword>
<dbReference type="PANTHER" id="PTHR33365:SF4">
    <property type="entry name" value="CYCLOCHLOROTINE BIOSYNTHESIS PROTEIN O"/>
    <property type="match status" value="1"/>
</dbReference>
<reference evidence="4 5" key="1">
    <citation type="journal article" date="2016" name="Front. Microbiol.">
        <title>Genome and transcriptome sequences reveal the specific parasitism of the nematophagous Purpureocillium lilacinum 36-1.</title>
        <authorList>
            <person name="Xie J."/>
            <person name="Li S."/>
            <person name="Mo C."/>
            <person name="Xiao X."/>
            <person name="Peng D."/>
            <person name="Wang G."/>
            <person name="Xiao Y."/>
        </authorList>
    </citation>
    <scope>NUCLEOTIDE SEQUENCE [LARGE SCALE GENOMIC DNA]</scope>
    <source>
        <strain evidence="4 5">36-1</strain>
    </source>
</reference>
<evidence type="ECO:0000256" key="2">
    <source>
        <dbReference type="ARBA" id="ARBA00035112"/>
    </source>
</evidence>
<evidence type="ECO:0000256" key="3">
    <source>
        <dbReference type="SAM" id="Phobius"/>
    </source>
</evidence>
<sequence>MAKCNSSLRFCSAAVLPTSIAPLQREVATKSLRGEPKAELAMWKVAQDRLRQLRYQRVATSSVDDGDEISYSSELTLPVVDDAEFIQSKRNLRTLVTFAFSSLCLFTSVSWFLYRLRHQVTDERCPVLDAVKFEWTTFSDTFEPDVYSGYPSTASEKAWGALWDFGAFSVPVESLSGLNKSSSTGDFRLVDPKHGHGVGGLLEGAHQIHCLNLVRQFIYRDHWDYSQLPSFSGGEKTRRHHVDHCIATLRTVFTCLSDVTPYVLVESPADGKVKGRGLPHKCRVYQDMVNWVNDHSVFDSIE</sequence>
<protein>
    <recommendedName>
        <fullName evidence="6">Tat pathway signal sequence</fullName>
    </recommendedName>
</protein>
<proteinExistence type="inferred from homology"/>
<comment type="pathway">
    <text evidence="1">Mycotoxin biosynthesis.</text>
</comment>
<organism evidence="4 5">
    <name type="scientific">Purpureocillium lilacinum</name>
    <name type="common">Paecilomyces lilacinus</name>
    <dbReference type="NCBI Taxonomy" id="33203"/>
    <lineage>
        <taxon>Eukaryota</taxon>
        <taxon>Fungi</taxon>
        <taxon>Dikarya</taxon>
        <taxon>Ascomycota</taxon>
        <taxon>Pezizomycotina</taxon>
        <taxon>Sordariomycetes</taxon>
        <taxon>Hypocreomycetidae</taxon>
        <taxon>Hypocreales</taxon>
        <taxon>Ophiocordycipitaceae</taxon>
        <taxon>Purpureocillium</taxon>
    </lineage>
</organism>
<feature type="transmembrane region" description="Helical" evidence="3">
    <location>
        <begin position="95"/>
        <end position="114"/>
    </location>
</feature>
<evidence type="ECO:0008006" key="6">
    <source>
        <dbReference type="Google" id="ProtNLM"/>
    </source>
</evidence>
<evidence type="ECO:0000313" key="4">
    <source>
        <dbReference type="EMBL" id="PWI69361.1"/>
    </source>
</evidence>
<dbReference type="AlphaFoldDB" id="A0A2U3E4C2"/>
<evidence type="ECO:0000313" key="5">
    <source>
        <dbReference type="Proteomes" id="UP000245956"/>
    </source>
</evidence>
<keyword evidence="3" id="KW-1133">Transmembrane helix</keyword>
<name>A0A2U3E4C2_PURLI</name>
<comment type="similarity">
    <text evidence="2">Belongs to the ustYa family.</text>
</comment>
<keyword evidence="3" id="KW-0472">Membrane</keyword>
<accession>A0A2U3E4C2</accession>
<gene>
    <name evidence="4" type="ORF">PCL_01008</name>
</gene>
<dbReference type="GO" id="GO:0043386">
    <property type="term" value="P:mycotoxin biosynthetic process"/>
    <property type="evidence" value="ECO:0007669"/>
    <property type="project" value="InterPro"/>
</dbReference>
<dbReference type="Proteomes" id="UP000245956">
    <property type="component" value="Unassembled WGS sequence"/>
</dbReference>
<dbReference type="PANTHER" id="PTHR33365">
    <property type="entry name" value="YALI0B05434P"/>
    <property type="match status" value="1"/>
</dbReference>